<feature type="transmembrane region" description="Helical" evidence="5">
    <location>
        <begin position="2084"/>
        <end position="2113"/>
    </location>
</feature>
<feature type="region of interest" description="Disordered" evidence="4">
    <location>
        <begin position="746"/>
        <end position="859"/>
    </location>
</feature>
<dbReference type="InterPro" id="IPR000742">
    <property type="entry name" value="EGF"/>
</dbReference>
<proteinExistence type="predicted"/>
<evidence type="ECO:0000256" key="4">
    <source>
        <dbReference type="SAM" id="MobiDB-lite"/>
    </source>
</evidence>
<comment type="caution">
    <text evidence="2">Lacks conserved residue(s) required for the propagation of feature annotation.</text>
</comment>
<feature type="region of interest" description="Disordered" evidence="4">
    <location>
        <begin position="1978"/>
        <end position="2008"/>
    </location>
</feature>
<feature type="compositionally biased region" description="Polar residues" evidence="4">
    <location>
        <begin position="764"/>
        <end position="788"/>
    </location>
</feature>
<feature type="compositionally biased region" description="Polar residues" evidence="4">
    <location>
        <begin position="488"/>
        <end position="504"/>
    </location>
</feature>
<dbReference type="OrthoDB" id="5965479at2759"/>
<gene>
    <name evidence="9" type="ORF">CRM22_008026</name>
</gene>
<evidence type="ECO:0000256" key="3">
    <source>
        <dbReference type="PROSITE-ProRule" id="PRU00206"/>
    </source>
</evidence>
<organism evidence="9 10">
    <name type="scientific">Opisthorchis felineus</name>
    <dbReference type="NCBI Taxonomy" id="147828"/>
    <lineage>
        <taxon>Eukaryota</taxon>
        <taxon>Metazoa</taxon>
        <taxon>Spiralia</taxon>
        <taxon>Lophotrochozoa</taxon>
        <taxon>Platyhelminthes</taxon>
        <taxon>Trematoda</taxon>
        <taxon>Digenea</taxon>
        <taxon>Opisthorchiida</taxon>
        <taxon>Opisthorchiata</taxon>
        <taxon>Opisthorchiidae</taxon>
        <taxon>Opisthorchis</taxon>
    </lineage>
</organism>
<reference evidence="9 10" key="1">
    <citation type="journal article" date="2019" name="BMC Genomics">
        <title>New insights from Opisthorchis felineus genome: update on genomics of the epidemiologically important liver flukes.</title>
        <authorList>
            <person name="Ershov N.I."/>
            <person name="Mordvinov V.A."/>
            <person name="Prokhortchouk E.B."/>
            <person name="Pakharukova M.Y."/>
            <person name="Gunbin K.V."/>
            <person name="Ustyantsev K."/>
            <person name="Genaev M.A."/>
            <person name="Blinov A.G."/>
            <person name="Mazur A."/>
            <person name="Boulygina E."/>
            <person name="Tsygankova S."/>
            <person name="Khrameeva E."/>
            <person name="Chekanov N."/>
            <person name="Fan G."/>
            <person name="Xiao A."/>
            <person name="Zhang H."/>
            <person name="Xu X."/>
            <person name="Yang H."/>
            <person name="Solovyev V."/>
            <person name="Lee S.M."/>
            <person name="Liu X."/>
            <person name="Afonnikov D.A."/>
            <person name="Skryabin K.G."/>
        </authorList>
    </citation>
    <scope>NUCLEOTIDE SEQUENCE [LARGE SCALE GENOMIC DNA]</scope>
    <source>
        <strain evidence="9">AK-0245</strain>
        <tissue evidence="9">Whole organism</tissue>
    </source>
</reference>
<name>A0A4S2LLF9_OPIFE</name>
<protein>
    <recommendedName>
        <fullName evidence="11">EGF-like domain-containing protein</fullName>
    </recommendedName>
</protein>
<feature type="compositionally biased region" description="Polar residues" evidence="4">
    <location>
        <begin position="817"/>
        <end position="846"/>
    </location>
</feature>
<dbReference type="SMART" id="SM00208">
    <property type="entry name" value="TNFR"/>
    <property type="match status" value="1"/>
</dbReference>
<dbReference type="SMART" id="SM00179">
    <property type="entry name" value="EGF_CA"/>
    <property type="match status" value="1"/>
</dbReference>
<feature type="transmembrane region" description="Helical" evidence="5">
    <location>
        <begin position="2016"/>
        <end position="2037"/>
    </location>
</feature>
<evidence type="ECO:0000256" key="5">
    <source>
        <dbReference type="SAM" id="Phobius"/>
    </source>
</evidence>
<feature type="transmembrane region" description="Helical" evidence="5">
    <location>
        <begin position="2738"/>
        <end position="2759"/>
    </location>
</feature>
<keyword evidence="5" id="KW-0812">Transmembrane</keyword>
<keyword evidence="6" id="KW-0732">Signal</keyword>
<accession>A0A4S2LLF9</accession>
<dbReference type="InterPro" id="IPR000152">
    <property type="entry name" value="EGF-type_Asp/Asn_hydroxyl_site"/>
</dbReference>
<keyword evidence="2" id="KW-0245">EGF-like domain</keyword>
<keyword evidence="1 2" id="KW-1015">Disulfide bond</keyword>
<evidence type="ECO:0000313" key="9">
    <source>
        <dbReference type="EMBL" id="TGZ61387.1"/>
    </source>
</evidence>
<keyword evidence="5" id="KW-1133">Transmembrane helix</keyword>
<evidence type="ECO:0000256" key="2">
    <source>
        <dbReference type="PROSITE-ProRule" id="PRU00076"/>
    </source>
</evidence>
<evidence type="ECO:0000256" key="6">
    <source>
        <dbReference type="SAM" id="SignalP"/>
    </source>
</evidence>
<evidence type="ECO:0000259" key="8">
    <source>
        <dbReference type="PROSITE" id="PS50050"/>
    </source>
</evidence>
<dbReference type="PROSITE" id="PS50026">
    <property type="entry name" value="EGF_3"/>
    <property type="match status" value="1"/>
</dbReference>
<feature type="compositionally biased region" description="Low complexity" evidence="4">
    <location>
        <begin position="2320"/>
        <end position="2330"/>
    </location>
</feature>
<evidence type="ECO:0000256" key="1">
    <source>
        <dbReference type="ARBA" id="ARBA00023157"/>
    </source>
</evidence>
<dbReference type="InterPro" id="IPR001881">
    <property type="entry name" value="EGF-like_Ca-bd_dom"/>
</dbReference>
<feature type="compositionally biased region" description="Polar residues" evidence="4">
    <location>
        <begin position="1997"/>
        <end position="2006"/>
    </location>
</feature>
<dbReference type="InterPro" id="IPR018097">
    <property type="entry name" value="EGF_Ca-bd_CS"/>
</dbReference>
<keyword evidence="5" id="KW-0472">Membrane</keyword>
<keyword evidence="10" id="KW-1185">Reference proteome</keyword>
<feature type="disulfide bond" evidence="2">
    <location>
        <begin position="1094"/>
        <end position="1103"/>
    </location>
</feature>
<dbReference type="EMBL" id="SJOL01007979">
    <property type="protein sequence ID" value="TGZ61387.1"/>
    <property type="molecule type" value="Genomic_DNA"/>
</dbReference>
<sequence>MIMTCLLLPLLLLSTQVEAYNELLLVDQMELLSSIPTTSSWDLVIQNPYQGVIEVAESPVNKFQILINVTSEVSYNEQVRYAVRHTEDSLYVELFPQFTQSQQYPTKSAGDEERIYVQLLLVTISSLVLVVFVVSIIFSCWWLKSQQLDDEQDAADADTVYYITVPPEIHDHAHPPRKPSVPGAAEETELIELLPNYMDVDAKPLNGEQPTAQFYITSTSAYATISMASSPDTLLRGATGVCPTSYPIPRYVVAGGDASAVGGADTSVTYGQSSPNDLTATILGTPIILSANAAGFLTDGASSPPVAYVKLANVAGPISELDSGTSAVAPLSGPIRVGSQQTVHSSLRLRTLPGKRHVAKEFLDESVVATMTKTRSKQRTILPTPMVAANEPVVLNSSSGTVSSTPVTAASMLPVVYIRTGGSTDPNPAGGGSFSPASIPNNAPVCVGSEPPANLVELIARASADAASGSFSITNAPPPQNLLARQHPQPQGSDETSGILSDSDGSVAAMVGSTLLPNALLFSSSICPQSPPAAHSTAPEVATLVAVPAPHSQSSIGPLLAAGVPLSHPNSSMLPLSTLFTGLANSSGANSFNVSSALIAEMASCPQHSYLFCHQQNADEHAPISTVASGPTATETVNTTIGAPQLSGSTLEQCPPSAHQKRSGTQKKILVNQGRVSPANVTAALEVGSYKNIPPTTTTTTITATSDDFSIGSGFGIPDVPALFSTTTSTETSQFSTITADNVTTLGRSRFGPNPPKRGVSLIPRQNVTSTNGICTDSQPRTTEQSSDLLAVPSTEPQVSLSVDFKSASLGRPPKNGPSSGESGTQSSQFAPGSSATLPSGGTNPRSALKSADRSGPKVSKHLRFTTLTMLTFLWLLVVVALGSPELGDQIVGHDRPIRWNVIKPFSPASADILSSTSKSNVSPTVRVTIWLPRDMIPKMDGNRPRQFSSDKQEIKKGTRRSPDSIQLWLNASSRTEVWLSPRVERGVVHIYDATNAHQILGTRICRQRYACEHSCDPGARHDCICQRGYRPAGPKDRDRLLLHGNRLGNIDLENAKGRICLDVDECASAQLRSSCTRLGGVCTNRPGDYTCLCPSGNPCLDCDTTCPKGFWAHGDCGRNQSIECKRCSGPCPTGMYEARSCGPRSDRVCQACRPLCISEEFEFTPCKGSSNRICKRKSIIPELIVPYKKNVWFENLQHVRDTSLTLTPDDISRLPLNKSIVLDRASGYQVRLDFDSLNLLPVLGPVDHSSGNDNSLFLAAARVLDHSSTETDSYRWSSATGQYHPMQAYTLKANNTLSKLCPFPVPPLYRLGIRAHRNVTTSTVPDASLPGHRPVLSGCRTYRRHGYFPPVEVSPFHAAESVQPFGGPGNPTKSGDLSAATVPVVACLEPSRLPAIFGSHWNTELATPRSIYFEEKQLCGQLKADCQHCLAACAEELKSNSLTCKPTSNPADNGRSPRLEICFDCCARDNCSDVCDKYSAHRCHMQLCSYGLRLDFPLTPEWPKQGEFLCHVQPASSRPIYRLYWSLLYQGRPLTPDRFSAALVLPASTKGDHLEDTDVSRRPVQQGSESWIFGHGGQISQTYRGLLNVQYVSGLEHLPDMIGGTDTMQSAYFWSRQTIPLVSGSATNAAFDPISASASAATTGAMYANAVQSGSPTELASIQVWPSRPLLVSTAAWERLSGAPCAAADPLLEQLNVYTPALPPYIAMGEAKVEYVGNYLYTVSHTKAKPKLMISVPKTASLLGAVFSPASVERGQYLRASLALAWFGPMDTNEDAVVVPPDSSKRPSGDGFSSSATDTRRRYWVIDLTGQVDQFPGLFRLRVFADHSEDKDGGTNGNPLSNLPPRRPHTVMTADATVETEDGDPYPTDVDNVVTSDEPGEEPLLDYDVGVFEERKFQLRILIPGPEHEPDYEKSFRLTITDAKNRLDIRVKRTVQLPDEMALRRSYERLPDDDMRPVLVDLLPSLAARQQTFWQQASAEPQSILGTKDPKDSPIQPEQQTSESELQPFGPPPSVFFAVICCLLLLLLCLFIGIVTQPDPTLAWIKFPSEDKTKRVPTDDGEQVAVVRHPARYNSILSRWFRVLLLVGYLCLKSAYTFGVTLTALVIVIRYVTRDPASQLTKLPEWTMGAQSNDLMDTSLTRQKLLQEAMDVHLRAELVRQQTLAKEMREACDRGLEVMFDQMEERLSAASKLAATRRSRVLLSQGVAELARVTAVASTLQLAEGLMAFNQSVEWAFHRLKSDLQETERALGNSDWLTGARIIYAEVVQLRGLHPDPNDPTRSFLQWAKLLGPGGSGSLVDLLSPGQSPQLQHPPPILPLIQPDQFQIPTPSPRSSGLTQDGDEPEYGPSYTPFILHPIEAEANEAYWSTLHAETDPSGLDAGGFLDNLDTEHQDTTDGTGMSIEPSSQSSSNYSRWLDLKLGWVHVLGAALLLDALWLIHRVLHTVDTAERLLYGDTVFVDLTVEGLRRRLLQKSRLRIGCKRAFEAAMQPGTVRKLCGSVLALLAVSQGAAHLDRLLSQETLDYIGYYDNLILPVHLHARLVNVHITRSAQRLNQYEVAGIESEMSRRLREAQFLLHQWTAWLSEIEQEQCRVLLAYKAAAQQVRNRMATKLIRNPALNKLQLPVHMIHSGPSQVNAQPSDWSNLRGNDGGTASHQSKGTADAFVPKHCRMTPSEREIELAEARRLDCPKCPLNAIVPHLFKDYNASQYFDEVVKQSEAWLSAARDYLSRIFYCLFVYISALILWNMAGSVVWFYLNRLNILPKKVLFESDISSWYAAHSPSEGNAGATASNN</sequence>
<evidence type="ECO:0000259" key="7">
    <source>
        <dbReference type="PROSITE" id="PS50026"/>
    </source>
</evidence>
<feature type="chain" id="PRO_5020934277" description="EGF-like domain-containing protein" evidence="6">
    <location>
        <begin position="20"/>
        <end position="2796"/>
    </location>
</feature>
<evidence type="ECO:0000313" key="10">
    <source>
        <dbReference type="Proteomes" id="UP000308267"/>
    </source>
</evidence>
<feature type="domain" description="TNFR-Cys" evidence="8">
    <location>
        <begin position="1106"/>
        <end position="1150"/>
    </location>
</feature>
<evidence type="ECO:0008006" key="11">
    <source>
        <dbReference type="Google" id="ProtNLM"/>
    </source>
</evidence>
<dbReference type="Proteomes" id="UP000308267">
    <property type="component" value="Unassembled WGS sequence"/>
</dbReference>
<dbReference type="CDD" id="cd00054">
    <property type="entry name" value="EGF_CA"/>
    <property type="match status" value="1"/>
</dbReference>
<feature type="region of interest" description="Disordered" evidence="4">
    <location>
        <begin position="2300"/>
        <end position="2348"/>
    </location>
</feature>
<dbReference type="PROSITE" id="PS01187">
    <property type="entry name" value="EGF_CA"/>
    <property type="match status" value="1"/>
</dbReference>
<dbReference type="GO" id="GO:0005509">
    <property type="term" value="F:calcium ion binding"/>
    <property type="evidence" value="ECO:0007669"/>
    <property type="project" value="InterPro"/>
</dbReference>
<feature type="region of interest" description="Disordered" evidence="4">
    <location>
        <begin position="941"/>
        <end position="960"/>
    </location>
</feature>
<dbReference type="InterPro" id="IPR001368">
    <property type="entry name" value="TNFR/NGFR_Cys_rich_reg"/>
</dbReference>
<feature type="transmembrane region" description="Helical" evidence="5">
    <location>
        <begin position="115"/>
        <end position="143"/>
    </location>
</feature>
<feature type="domain" description="EGF-like" evidence="7">
    <location>
        <begin position="1063"/>
        <end position="1104"/>
    </location>
</feature>
<feature type="region of interest" description="Disordered" evidence="4">
    <location>
        <begin position="470"/>
        <end position="504"/>
    </location>
</feature>
<comment type="caution">
    <text evidence="9">The sequence shown here is derived from an EMBL/GenBank/DDBJ whole genome shotgun (WGS) entry which is preliminary data.</text>
</comment>
<dbReference type="PROSITE" id="PS50050">
    <property type="entry name" value="TNFR_NGFR_2"/>
    <property type="match status" value="1"/>
</dbReference>
<feature type="signal peptide" evidence="6">
    <location>
        <begin position="1"/>
        <end position="19"/>
    </location>
</feature>
<feature type="region of interest" description="Disordered" evidence="4">
    <location>
        <begin position="1829"/>
        <end position="1885"/>
    </location>
</feature>
<feature type="disulfide bond" evidence="3">
    <location>
        <begin position="1132"/>
        <end position="1150"/>
    </location>
</feature>
<feature type="repeat" description="TNFR-Cys" evidence="3">
    <location>
        <begin position="1106"/>
        <end position="1150"/>
    </location>
</feature>
<dbReference type="PROSITE" id="PS00010">
    <property type="entry name" value="ASX_HYDROXYL"/>
    <property type="match status" value="1"/>
</dbReference>
<dbReference type="STRING" id="147828.A0A4S2LLF9"/>
<dbReference type="PROSITE" id="PS00652">
    <property type="entry name" value="TNFR_NGFR_1"/>
    <property type="match status" value="1"/>
</dbReference>